<evidence type="ECO:0000313" key="2">
    <source>
        <dbReference type="Proteomes" id="UP000422764"/>
    </source>
</evidence>
<reference evidence="1 2" key="1">
    <citation type="submission" date="2019-12" db="EMBL/GenBank/DDBJ databases">
        <title>Genome sequenceing of Clostridium bovifaecis.</title>
        <authorList>
            <person name="Yao Y."/>
        </authorList>
    </citation>
    <scope>NUCLEOTIDE SEQUENCE [LARGE SCALE GENOMIC DNA]</scope>
    <source>
        <strain evidence="1 2">BXX</strain>
    </source>
</reference>
<sequence length="64" mass="7594">MGRQQYYDLNSINKEIEDLRDVLNEVAADDESSPKKVLEISQQLDKLIVEYTKREILEKRRAVR</sequence>
<accession>A0A6I6EU84</accession>
<name>A0A6I6EU84_9CLOT</name>
<evidence type="ECO:0000313" key="1">
    <source>
        <dbReference type="EMBL" id="QGU95880.1"/>
    </source>
</evidence>
<protein>
    <submittedName>
        <fullName evidence="1">Spo0E family sporulation regulatory protein-aspartic acid phosphatase</fullName>
    </submittedName>
</protein>
<organism evidence="1 2">
    <name type="scientific">Clostridium bovifaecis</name>
    <dbReference type="NCBI Taxonomy" id="2184719"/>
    <lineage>
        <taxon>Bacteria</taxon>
        <taxon>Bacillati</taxon>
        <taxon>Bacillota</taxon>
        <taxon>Clostridia</taxon>
        <taxon>Eubacteriales</taxon>
        <taxon>Clostridiaceae</taxon>
        <taxon>Clostridium</taxon>
    </lineage>
</organism>
<dbReference type="SUPFAM" id="SSF140500">
    <property type="entry name" value="BAS1536-like"/>
    <property type="match status" value="1"/>
</dbReference>
<dbReference type="InterPro" id="IPR018540">
    <property type="entry name" value="Spo0E-like"/>
</dbReference>
<dbReference type="AlphaFoldDB" id="A0A6I6EU84"/>
<dbReference type="EMBL" id="CP046522">
    <property type="protein sequence ID" value="QGU95880.1"/>
    <property type="molecule type" value="Genomic_DNA"/>
</dbReference>
<dbReference type="InterPro" id="IPR036638">
    <property type="entry name" value="HLH_DNA-bd_sf"/>
</dbReference>
<dbReference type="InterPro" id="IPR037208">
    <property type="entry name" value="Spo0E-like_sf"/>
</dbReference>
<dbReference type="GO" id="GO:0046983">
    <property type="term" value="F:protein dimerization activity"/>
    <property type="evidence" value="ECO:0007669"/>
    <property type="project" value="InterPro"/>
</dbReference>
<dbReference type="Proteomes" id="UP000422764">
    <property type="component" value="Chromosome"/>
</dbReference>
<dbReference type="Gene3D" id="4.10.280.10">
    <property type="entry name" value="Helix-loop-helix DNA-binding domain"/>
    <property type="match status" value="1"/>
</dbReference>
<keyword evidence="2" id="KW-1185">Reference proteome</keyword>
<dbReference type="GO" id="GO:0043937">
    <property type="term" value="P:regulation of sporulation"/>
    <property type="evidence" value="ECO:0007669"/>
    <property type="project" value="InterPro"/>
</dbReference>
<dbReference type="Pfam" id="PF09388">
    <property type="entry name" value="SpoOE-like"/>
    <property type="match status" value="1"/>
</dbReference>
<gene>
    <name evidence="1" type="ORF">GOM49_12965</name>
</gene>
<proteinExistence type="predicted"/>